<dbReference type="EMBL" id="AZHB01000002">
    <property type="protein sequence ID" value="OAA72255.1"/>
    <property type="molecule type" value="Genomic_DNA"/>
</dbReference>
<comment type="caution">
    <text evidence="2">The sequence shown here is derived from an EMBL/GenBank/DDBJ whole genome shotgun (WGS) entry which is preliminary data.</text>
</comment>
<organism evidence="2 3">
    <name type="scientific">Cordyceps fumosorosea (strain ARSEF 2679)</name>
    <name type="common">Isaria fumosorosea</name>
    <dbReference type="NCBI Taxonomy" id="1081104"/>
    <lineage>
        <taxon>Eukaryota</taxon>
        <taxon>Fungi</taxon>
        <taxon>Dikarya</taxon>
        <taxon>Ascomycota</taxon>
        <taxon>Pezizomycotina</taxon>
        <taxon>Sordariomycetes</taxon>
        <taxon>Hypocreomycetidae</taxon>
        <taxon>Hypocreales</taxon>
        <taxon>Cordycipitaceae</taxon>
        <taxon>Cordyceps</taxon>
    </lineage>
</organism>
<sequence length="843" mass="94861">MHRARCQAVARVRLVNVPVCPRVLISSGRVALFTTSRPCNASKAGKKAAEQDAEAPVSTGDEKSLSSWTTLQEKLRQSLAPSTKQSKASPADTPKTQSQKSQPKPAKLAKPVKPAKPAKSTKKKKNQSKEAVDFEIITPKTLKLEPIDQETPEIPKLSYGLDRVLFSGGVYRMQDTRTNVYNFDPYLASIMPVEEFDYDALKEYVTSSKDTKLWDLAKQYGKKYSGSTSSMTAILSHLHFLISGWRPPNLDDLSRGWTPESNNFTILTRGPVATFIKYKDGVYSIDSDKEYDNENILSMLGKSMEKLLTLPKEEFEKYKKTKSHELTEEEKKAEEAYHYTTFGDFMMRSQLDAHDPRLPGTGVFDLKTRAVVTIRMDVQGHEKGVGYEIRKQFGQWESFEREYYDLIRSAFLKYSLQVRMGRMDGIFVAYHNTQRIFGFQYIPLSDMDHAIHGQTDTTLGDQEFKASLSILNDLMDRATQKFPGRSLRLHVETRPTNDPVTYFFVQPVTDEEMQAIQESKKASVDKLKEEIDDLSSQEKAAEAAAAEAAAADQNESTEETESVEEDDLEQEIQNEIVWQEVMDRVGEAVDSESLGIRSVRDAVQDALIHSGLLEGKTEAESTKHIDGLVAALTAHSRESRDLQSASEEEPVDTQNGDETPLKDLILRVTEGIDENTTNLNEFQRMFAGLSEKPAAQENIEVDADADADAETAATETETDQEASQDQPPPGELLGMYITIRNKVDGKFVPRPEHLGSGGKWEVQYAVKEISDERAQRLYRQIKARRRKILDINAEMRAASWHRMFAGRLSTLSKQGASYRAERTRQEEASGIRVAWEREPGTPS</sequence>
<dbReference type="Pfam" id="PF08634">
    <property type="entry name" value="Pet127"/>
    <property type="match status" value="1"/>
</dbReference>
<dbReference type="InterPro" id="IPR013943">
    <property type="entry name" value="Pet127"/>
</dbReference>
<proteinExistence type="predicted"/>
<dbReference type="AlphaFoldDB" id="A0A168D7F7"/>
<feature type="compositionally biased region" description="Low complexity" evidence="1">
    <location>
        <begin position="103"/>
        <end position="118"/>
    </location>
</feature>
<dbReference type="GeneID" id="30017620"/>
<evidence type="ECO:0000313" key="2">
    <source>
        <dbReference type="EMBL" id="OAA72255.1"/>
    </source>
</evidence>
<name>A0A168D7F7_CORFA</name>
<feature type="compositionally biased region" description="Low complexity" evidence="1">
    <location>
        <begin position="542"/>
        <end position="551"/>
    </location>
</feature>
<evidence type="ECO:0000313" key="3">
    <source>
        <dbReference type="Proteomes" id="UP000076744"/>
    </source>
</evidence>
<gene>
    <name evidence="2" type="ORF">ISF_01328</name>
</gene>
<dbReference type="STRING" id="1081104.A0A168D7F7"/>
<dbReference type="OrthoDB" id="10249045at2759"/>
<feature type="region of interest" description="Disordered" evidence="1">
    <location>
        <begin position="527"/>
        <end position="568"/>
    </location>
</feature>
<feature type="region of interest" description="Disordered" evidence="1">
    <location>
        <begin position="39"/>
        <end position="131"/>
    </location>
</feature>
<reference evidence="2 3" key="1">
    <citation type="journal article" date="2016" name="Genome Biol. Evol.">
        <title>Divergent and convergent evolution of fungal pathogenicity.</title>
        <authorList>
            <person name="Shang Y."/>
            <person name="Xiao G."/>
            <person name="Zheng P."/>
            <person name="Cen K."/>
            <person name="Zhan S."/>
            <person name="Wang C."/>
        </authorList>
    </citation>
    <scope>NUCLEOTIDE SEQUENCE [LARGE SCALE GENOMIC DNA]</scope>
    <source>
        <strain evidence="2 3">ARSEF 2679</strain>
    </source>
</reference>
<feature type="compositionally biased region" description="Acidic residues" evidence="1">
    <location>
        <begin position="555"/>
        <end position="568"/>
    </location>
</feature>
<evidence type="ECO:0000256" key="1">
    <source>
        <dbReference type="SAM" id="MobiDB-lite"/>
    </source>
</evidence>
<dbReference type="PANTHER" id="PTHR31014">
    <property type="entry name" value="MITOCHONDRIAL TRANSLATION SYSTEM COMPONENT PET127-RELATED"/>
    <property type="match status" value="1"/>
</dbReference>
<dbReference type="GO" id="GO:0005740">
    <property type="term" value="C:mitochondrial envelope"/>
    <property type="evidence" value="ECO:0007669"/>
    <property type="project" value="TreeGrafter"/>
</dbReference>
<feature type="region of interest" description="Disordered" evidence="1">
    <location>
        <begin position="707"/>
        <end position="732"/>
    </location>
</feature>
<dbReference type="GO" id="GO:0000964">
    <property type="term" value="P:mitochondrial RNA 5'-end processing"/>
    <property type="evidence" value="ECO:0007669"/>
    <property type="project" value="TreeGrafter"/>
</dbReference>
<dbReference type="Proteomes" id="UP000076744">
    <property type="component" value="Unassembled WGS sequence"/>
</dbReference>
<dbReference type="PANTHER" id="PTHR31014:SF0">
    <property type="entry name" value="MITOCHONDRIAL TRANSLATION SYSTEM COMPONENT PET127-RELATED"/>
    <property type="match status" value="1"/>
</dbReference>
<feature type="compositionally biased region" description="Polar residues" evidence="1">
    <location>
        <begin position="79"/>
        <end position="102"/>
    </location>
</feature>
<keyword evidence="3" id="KW-1185">Reference proteome</keyword>
<feature type="region of interest" description="Disordered" evidence="1">
    <location>
        <begin position="636"/>
        <end position="659"/>
    </location>
</feature>
<protein>
    <submittedName>
        <fullName evidence="2">Mitochondrial protein Pet127</fullName>
    </submittedName>
</protein>
<dbReference type="RefSeq" id="XP_018707701.1">
    <property type="nucleotide sequence ID" value="XM_018844935.1"/>
</dbReference>
<accession>A0A168D7F7</accession>